<sequence>MGDNLWAAHYINWGQKRHFIGKVVAVVINEVLSLSSGMQGIWTLRTTSS</sequence>
<comment type="caution">
    <text evidence="1">The sequence shown here is derived from an EMBL/GenBank/DDBJ whole genome shotgun (WGS) entry which is preliminary data.</text>
</comment>
<evidence type="ECO:0000313" key="1">
    <source>
        <dbReference type="EMBL" id="EEG29620.1"/>
    </source>
</evidence>
<reference evidence="1 2" key="2">
    <citation type="submission" date="2009-02" db="EMBL/GenBank/DDBJ databases">
        <title>Draft genome sequence of Clostridium methylpentosum (DSM 5476).</title>
        <authorList>
            <person name="Sudarsanam P."/>
            <person name="Ley R."/>
            <person name="Guruge J."/>
            <person name="Turnbaugh P.J."/>
            <person name="Mahowald M."/>
            <person name="Liep D."/>
            <person name="Gordon J."/>
        </authorList>
    </citation>
    <scope>NUCLEOTIDE SEQUENCE [LARGE SCALE GENOMIC DNA]</scope>
    <source>
        <strain evidence="1 2">DSM 5476</strain>
    </source>
</reference>
<dbReference type="EMBL" id="ACEC01000094">
    <property type="protein sequence ID" value="EEG29620.1"/>
    <property type="molecule type" value="Genomic_DNA"/>
</dbReference>
<accession>C0EG09</accession>
<organism evidence="1 2">
    <name type="scientific">[Clostridium] methylpentosum DSM 5476</name>
    <dbReference type="NCBI Taxonomy" id="537013"/>
    <lineage>
        <taxon>Bacteria</taxon>
        <taxon>Bacillati</taxon>
        <taxon>Bacillota</taxon>
        <taxon>Clostridia</taxon>
        <taxon>Eubacteriales</taxon>
        <taxon>Oscillospiraceae</taxon>
        <taxon>Oscillospiraceae incertae sedis</taxon>
    </lineage>
</organism>
<protein>
    <submittedName>
        <fullName evidence="1">Uncharacterized protein</fullName>
    </submittedName>
</protein>
<gene>
    <name evidence="1" type="ORF">CLOSTMETH_02801</name>
</gene>
<reference evidence="1 2" key="1">
    <citation type="submission" date="2009-01" db="EMBL/GenBank/DDBJ databases">
        <authorList>
            <person name="Fulton L."/>
            <person name="Clifton S."/>
            <person name="Fulton B."/>
            <person name="Xu J."/>
            <person name="Minx P."/>
            <person name="Pepin K.H."/>
            <person name="Johnson M."/>
            <person name="Bhonagiri V."/>
            <person name="Nash W.E."/>
            <person name="Mardis E.R."/>
            <person name="Wilson R.K."/>
        </authorList>
    </citation>
    <scope>NUCLEOTIDE SEQUENCE [LARGE SCALE GENOMIC DNA]</scope>
    <source>
        <strain evidence="1 2">DSM 5476</strain>
    </source>
</reference>
<dbReference type="AlphaFoldDB" id="C0EG09"/>
<keyword evidence="2" id="KW-1185">Reference proteome</keyword>
<dbReference type="Proteomes" id="UP000003340">
    <property type="component" value="Unassembled WGS sequence"/>
</dbReference>
<dbReference type="STRING" id="537013.CLOSTMETH_02801"/>
<proteinExistence type="predicted"/>
<evidence type="ECO:0000313" key="2">
    <source>
        <dbReference type="Proteomes" id="UP000003340"/>
    </source>
</evidence>
<dbReference type="HOGENOM" id="CLU_3134165_0_0_9"/>
<name>C0EG09_9FIRM</name>